<reference evidence="1" key="1">
    <citation type="journal article" date="2014" name="Front. Microbiol.">
        <title>High frequency of phylogenetically diverse reductive dehalogenase-homologous genes in deep subseafloor sedimentary metagenomes.</title>
        <authorList>
            <person name="Kawai M."/>
            <person name="Futagami T."/>
            <person name="Toyoda A."/>
            <person name="Takaki Y."/>
            <person name="Nishi S."/>
            <person name="Hori S."/>
            <person name="Arai W."/>
            <person name="Tsubouchi T."/>
            <person name="Morono Y."/>
            <person name="Uchiyama I."/>
            <person name="Ito T."/>
            <person name="Fujiyama A."/>
            <person name="Inagaki F."/>
            <person name="Takami H."/>
        </authorList>
    </citation>
    <scope>NUCLEOTIDE SEQUENCE</scope>
    <source>
        <strain evidence="1">Expedition CK06-06</strain>
    </source>
</reference>
<name>X0UF67_9ZZZZ</name>
<evidence type="ECO:0000313" key="1">
    <source>
        <dbReference type="EMBL" id="GAF87145.1"/>
    </source>
</evidence>
<dbReference type="EMBL" id="BARS01017745">
    <property type="protein sequence ID" value="GAF87145.1"/>
    <property type="molecule type" value="Genomic_DNA"/>
</dbReference>
<feature type="non-terminal residue" evidence="1">
    <location>
        <position position="86"/>
    </location>
</feature>
<proteinExistence type="predicted"/>
<dbReference type="AlphaFoldDB" id="X0UF67"/>
<organism evidence="1">
    <name type="scientific">marine sediment metagenome</name>
    <dbReference type="NCBI Taxonomy" id="412755"/>
    <lineage>
        <taxon>unclassified sequences</taxon>
        <taxon>metagenomes</taxon>
        <taxon>ecological metagenomes</taxon>
    </lineage>
</organism>
<dbReference type="InterPro" id="IPR011005">
    <property type="entry name" value="Dihydropteroate_synth-like_sf"/>
</dbReference>
<dbReference type="Gene3D" id="3.20.20.20">
    <property type="entry name" value="Dihydropteroate synthase-like"/>
    <property type="match status" value="1"/>
</dbReference>
<sequence>MAFEITKDNNTGHVVSVRLGATADLGGTRSHTLTVGGSTALPFHFFEGQFPYPPIVAMEVFDRVPPKFPQPLRDYFENVLDKPGEM</sequence>
<comment type="caution">
    <text evidence="1">The sequence shown here is derived from an EMBL/GenBank/DDBJ whole genome shotgun (WGS) entry which is preliminary data.</text>
</comment>
<protein>
    <submittedName>
        <fullName evidence="1">Uncharacterized protein</fullName>
    </submittedName>
</protein>
<accession>X0UF67</accession>
<gene>
    <name evidence="1" type="ORF">S01H1_28980</name>
</gene>